<evidence type="ECO:0000313" key="2">
    <source>
        <dbReference type="Proteomes" id="UP000612282"/>
    </source>
</evidence>
<proteinExistence type="predicted"/>
<keyword evidence="2" id="KW-1185">Reference proteome</keyword>
<comment type="caution">
    <text evidence="1">The sequence shown here is derived from an EMBL/GenBank/DDBJ whole genome shotgun (WGS) entry which is preliminary data.</text>
</comment>
<gene>
    <name evidence="1" type="ORF">Aco03nite_012870</name>
</gene>
<protein>
    <submittedName>
        <fullName evidence="1">Uncharacterized protein</fullName>
    </submittedName>
</protein>
<organism evidence="1 2">
    <name type="scientific">Actinoplanes couchii</name>
    <dbReference type="NCBI Taxonomy" id="403638"/>
    <lineage>
        <taxon>Bacteria</taxon>
        <taxon>Bacillati</taxon>
        <taxon>Actinomycetota</taxon>
        <taxon>Actinomycetes</taxon>
        <taxon>Micromonosporales</taxon>
        <taxon>Micromonosporaceae</taxon>
        <taxon>Actinoplanes</taxon>
    </lineage>
</organism>
<name>A0ABQ3X320_9ACTN</name>
<reference evidence="1 2" key="1">
    <citation type="submission" date="2021-01" db="EMBL/GenBank/DDBJ databases">
        <title>Whole genome shotgun sequence of Actinoplanes couchii NBRC 106145.</title>
        <authorList>
            <person name="Komaki H."/>
            <person name="Tamura T."/>
        </authorList>
    </citation>
    <scope>NUCLEOTIDE SEQUENCE [LARGE SCALE GENOMIC DNA]</scope>
    <source>
        <strain evidence="1 2">NBRC 106145</strain>
    </source>
</reference>
<accession>A0ABQ3X320</accession>
<evidence type="ECO:0000313" key="1">
    <source>
        <dbReference type="EMBL" id="GID52883.1"/>
    </source>
</evidence>
<dbReference type="Proteomes" id="UP000612282">
    <property type="component" value="Unassembled WGS sequence"/>
</dbReference>
<sequence length="81" mass="8700">MLRLGARFFLPARPLLGEMSRVADSRRLGGRSRAIGSRAIGSRVIGSRVIGLRVGGVFRVGVRLRLGGRFLVEGWPLGGEA</sequence>
<dbReference type="EMBL" id="BOMG01000024">
    <property type="protein sequence ID" value="GID52883.1"/>
    <property type="molecule type" value="Genomic_DNA"/>
</dbReference>